<evidence type="ECO:0000256" key="12">
    <source>
        <dbReference type="HAMAP-Rule" id="MF_00974"/>
    </source>
</evidence>
<dbReference type="EC" id="2.7.7.101" evidence="12"/>
<comment type="caution">
    <text evidence="17">The sequence shown here is derived from an EMBL/GenBank/DDBJ whole genome shotgun (WGS) entry which is preliminary data.</text>
</comment>
<keyword evidence="11 12" id="KW-0804">Transcription</keyword>
<evidence type="ECO:0000259" key="16">
    <source>
        <dbReference type="PROSITE" id="PS50880"/>
    </source>
</evidence>
<name>A0A1F6MHP9_9BACT</name>
<dbReference type="PIRSF" id="PIRSF002811">
    <property type="entry name" value="DnaG"/>
    <property type="match status" value="1"/>
</dbReference>
<dbReference type="Gene3D" id="1.10.860.10">
    <property type="entry name" value="DNAb Helicase, Chain A"/>
    <property type="match status" value="1"/>
</dbReference>
<dbReference type="GO" id="GO:0006269">
    <property type="term" value="P:DNA replication, synthesis of primer"/>
    <property type="evidence" value="ECO:0007669"/>
    <property type="project" value="UniProtKB-UniRule"/>
</dbReference>
<dbReference type="SUPFAM" id="SSF56731">
    <property type="entry name" value="DNA primase core"/>
    <property type="match status" value="1"/>
</dbReference>
<protein>
    <recommendedName>
        <fullName evidence="12 13">DNA primase</fullName>
        <ecNumber evidence="12">2.7.7.101</ecNumber>
    </recommendedName>
</protein>
<dbReference type="Proteomes" id="UP000177457">
    <property type="component" value="Unassembled WGS sequence"/>
</dbReference>
<dbReference type="InterPro" id="IPR037068">
    <property type="entry name" value="DNA_primase_core_N_sf"/>
</dbReference>
<evidence type="ECO:0000256" key="7">
    <source>
        <dbReference type="ARBA" id="ARBA00022771"/>
    </source>
</evidence>
<dbReference type="Pfam" id="PF10410">
    <property type="entry name" value="DnaB_bind"/>
    <property type="match status" value="1"/>
</dbReference>
<reference evidence="17 18" key="1">
    <citation type="journal article" date="2016" name="Nat. Commun.">
        <title>Thousands of microbial genomes shed light on interconnected biogeochemical processes in an aquifer system.</title>
        <authorList>
            <person name="Anantharaman K."/>
            <person name="Brown C.T."/>
            <person name="Hug L.A."/>
            <person name="Sharon I."/>
            <person name="Castelle C.J."/>
            <person name="Probst A.J."/>
            <person name="Thomas B.C."/>
            <person name="Singh A."/>
            <person name="Wilkins M.J."/>
            <person name="Karaoz U."/>
            <person name="Brodie E.L."/>
            <person name="Williams K.H."/>
            <person name="Hubbard S.S."/>
            <person name="Banfield J.F."/>
        </authorList>
    </citation>
    <scope>NUCLEOTIDE SEQUENCE [LARGE SCALE GENOMIC DNA]</scope>
</reference>
<evidence type="ECO:0000256" key="4">
    <source>
        <dbReference type="ARBA" id="ARBA00022695"/>
    </source>
</evidence>
<dbReference type="GO" id="GO:0005737">
    <property type="term" value="C:cytoplasm"/>
    <property type="evidence" value="ECO:0007669"/>
    <property type="project" value="TreeGrafter"/>
</dbReference>
<comment type="function">
    <text evidence="12 13">RNA polymerase that catalyzes the synthesis of short RNA molecules used as primers for DNA polymerase during DNA replication.</text>
</comment>
<comment type="cofactor">
    <cofactor evidence="12 13 14">
        <name>Zn(2+)</name>
        <dbReference type="ChEBI" id="CHEBI:29105"/>
    </cofactor>
    <text evidence="12 13 14">Binds 1 zinc ion per monomer.</text>
</comment>
<dbReference type="Pfam" id="PF13155">
    <property type="entry name" value="Toprim_2"/>
    <property type="match status" value="1"/>
</dbReference>
<dbReference type="FunFam" id="3.90.580.10:FF:000001">
    <property type="entry name" value="DNA primase"/>
    <property type="match status" value="1"/>
</dbReference>
<evidence type="ECO:0000256" key="10">
    <source>
        <dbReference type="ARBA" id="ARBA00023125"/>
    </source>
</evidence>
<keyword evidence="1 12" id="KW-0240">DNA-directed RNA polymerase</keyword>
<dbReference type="InterPro" id="IPR036977">
    <property type="entry name" value="DNA_primase_Znf_CHC2"/>
</dbReference>
<dbReference type="Pfam" id="PF01807">
    <property type="entry name" value="Zn_ribbon_DnaG"/>
    <property type="match status" value="1"/>
</dbReference>
<feature type="coiled-coil region" evidence="15">
    <location>
        <begin position="546"/>
        <end position="573"/>
    </location>
</feature>
<dbReference type="InterPro" id="IPR002694">
    <property type="entry name" value="Znf_CHC2"/>
</dbReference>
<dbReference type="GO" id="GO:0003677">
    <property type="term" value="F:DNA binding"/>
    <property type="evidence" value="ECO:0007669"/>
    <property type="project" value="UniProtKB-KW"/>
</dbReference>
<dbReference type="PANTHER" id="PTHR30313">
    <property type="entry name" value="DNA PRIMASE"/>
    <property type="match status" value="1"/>
</dbReference>
<evidence type="ECO:0000256" key="8">
    <source>
        <dbReference type="ARBA" id="ARBA00022833"/>
    </source>
</evidence>
<comment type="subunit">
    <text evidence="12">Monomer. Interacts with DnaB.</text>
</comment>
<dbReference type="NCBIfam" id="TIGR01391">
    <property type="entry name" value="dnaG"/>
    <property type="match status" value="1"/>
</dbReference>
<organism evidence="17 18">
    <name type="scientific">Candidatus Magasanikbacteria bacterium RIFCSPHIGHO2_02_FULL_51_14</name>
    <dbReference type="NCBI Taxonomy" id="1798683"/>
    <lineage>
        <taxon>Bacteria</taxon>
        <taxon>Candidatus Magasanikiibacteriota</taxon>
    </lineage>
</organism>
<dbReference type="InterPro" id="IPR016136">
    <property type="entry name" value="DNA_helicase_N/primase_C"/>
</dbReference>
<feature type="domain" description="Toprim" evidence="16">
    <location>
        <begin position="258"/>
        <end position="341"/>
    </location>
</feature>
<dbReference type="GO" id="GO:1990077">
    <property type="term" value="C:primosome complex"/>
    <property type="evidence" value="ECO:0007669"/>
    <property type="project" value="UniProtKB-KW"/>
</dbReference>
<dbReference type="SMART" id="SM00493">
    <property type="entry name" value="TOPRIM"/>
    <property type="match status" value="1"/>
</dbReference>
<evidence type="ECO:0000256" key="1">
    <source>
        <dbReference type="ARBA" id="ARBA00022478"/>
    </source>
</evidence>
<evidence type="ECO:0000256" key="14">
    <source>
        <dbReference type="PIRSR" id="PIRSR002811-1"/>
    </source>
</evidence>
<dbReference type="Pfam" id="PF08275">
    <property type="entry name" value="DNAG_N"/>
    <property type="match status" value="1"/>
</dbReference>
<dbReference type="InterPro" id="IPR013264">
    <property type="entry name" value="DNAG_N"/>
</dbReference>
<dbReference type="PANTHER" id="PTHR30313:SF2">
    <property type="entry name" value="DNA PRIMASE"/>
    <property type="match status" value="1"/>
</dbReference>
<dbReference type="CDD" id="cd03364">
    <property type="entry name" value="TOPRIM_DnaG_primases"/>
    <property type="match status" value="1"/>
</dbReference>
<sequence>MSDTQLIKDKIDIADFISEYVQLKPSGVNQKGLCPFHQEKTPSFMVSRERQSWHCFGCGKGGDIFTFLEEMEGMDFVEALRMLAERAGVELTFRENQGERSQRDRLKQINSEAARFFHNFLLKMEQSRQAREYLKERGLKDETIEEWRVGFVPNQWDLLTKYLLKKGHGIDDLVASGLTIKRENADVASGRGFFDRFRGRIMFPIWDVHGGVVGFTGRQLVPDEKSGKYVNTPQTALYDKSRVVFGLNFAKQEIKKKDLIVMVEGQMDVIATHQAGMKNVVASSGTALTEHQVALLKRYSENISMAFDSDSAGEAAAKRGIGVAVSQGMHVKVIQIPEGAGKDPDECVKIDRTVWFHAVESACDVMDWSFERAFRGKNLFDPRQKQMVVDALLPDVALIPYAVEKDHWLRELAARIGVDVAVLREDMARLKGGKSEIRNPKSEKGKTEEHVRKDRMSLLTQRLFGLLLRYPQLITDHWSLITGLELSTAPYVSLYEAIKKQYTDAGAIDVDALRVSVASNEKENPIDVLLMKGELDFSAIQESDAKKECEKLIEEIRKEWNKARRKVLQAEIERAEKGGDTSRLAILIEEFQSLQ</sequence>
<comment type="catalytic activity">
    <reaction evidence="12">
        <text>ssDNA + n NTP = ssDNA/pppN(pN)n-1 hybrid + (n-1) diphosphate.</text>
        <dbReference type="EC" id="2.7.7.101"/>
    </reaction>
</comment>
<comment type="domain">
    <text evidence="12">Contains an N-terminal zinc-binding domain, a central core domain that contains the primase activity, and a C-terminal DnaB-binding domain.</text>
</comment>
<dbReference type="PROSITE" id="PS50880">
    <property type="entry name" value="TOPRIM"/>
    <property type="match status" value="1"/>
</dbReference>
<proteinExistence type="inferred from homology"/>
<dbReference type="InterPro" id="IPR030846">
    <property type="entry name" value="DnaG_bac"/>
</dbReference>
<keyword evidence="3 12" id="KW-0808">Transferase</keyword>
<dbReference type="Gene3D" id="3.40.1360.10">
    <property type="match status" value="1"/>
</dbReference>
<dbReference type="SUPFAM" id="SSF57783">
    <property type="entry name" value="Zinc beta-ribbon"/>
    <property type="match status" value="1"/>
</dbReference>
<evidence type="ECO:0000256" key="11">
    <source>
        <dbReference type="ARBA" id="ARBA00023163"/>
    </source>
</evidence>
<gene>
    <name evidence="12" type="primary">dnaG</name>
    <name evidence="17" type="ORF">A3C90_04670</name>
</gene>
<dbReference type="Gene3D" id="3.90.980.10">
    <property type="entry name" value="DNA primase, catalytic core, N-terminal domain"/>
    <property type="match status" value="1"/>
</dbReference>
<dbReference type="InterPro" id="IPR034151">
    <property type="entry name" value="TOPRIM_DnaG_bac"/>
</dbReference>
<dbReference type="InterPro" id="IPR006171">
    <property type="entry name" value="TOPRIM_dom"/>
</dbReference>
<keyword evidence="8 12" id="KW-0862">Zinc</keyword>
<evidence type="ECO:0000313" key="17">
    <source>
        <dbReference type="EMBL" id="OGH71068.1"/>
    </source>
</evidence>
<dbReference type="AlphaFoldDB" id="A0A1F6MHP9"/>
<dbReference type="STRING" id="1798683.A3C90_04670"/>
<keyword evidence="15" id="KW-0175">Coiled coil</keyword>
<accession>A0A1F6MHP9</accession>
<dbReference type="Gene3D" id="3.90.580.10">
    <property type="entry name" value="Zinc finger, CHC2-type domain"/>
    <property type="match status" value="1"/>
</dbReference>
<evidence type="ECO:0000256" key="2">
    <source>
        <dbReference type="ARBA" id="ARBA00022515"/>
    </source>
</evidence>
<dbReference type="GO" id="GO:0003899">
    <property type="term" value="F:DNA-directed RNA polymerase activity"/>
    <property type="evidence" value="ECO:0007669"/>
    <property type="project" value="UniProtKB-UniRule"/>
</dbReference>
<keyword evidence="10 12" id="KW-0238">DNA-binding</keyword>
<evidence type="ECO:0000256" key="15">
    <source>
        <dbReference type="SAM" id="Coils"/>
    </source>
</evidence>
<evidence type="ECO:0000313" key="18">
    <source>
        <dbReference type="Proteomes" id="UP000177457"/>
    </source>
</evidence>
<dbReference type="InterPro" id="IPR006295">
    <property type="entry name" value="DNA_primase_DnaG"/>
</dbReference>
<dbReference type="EMBL" id="MFQE01000037">
    <property type="protein sequence ID" value="OGH71068.1"/>
    <property type="molecule type" value="Genomic_DNA"/>
</dbReference>
<feature type="zinc finger region" description="CHC2-type" evidence="12 14">
    <location>
        <begin position="34"/>
        <end position="58"/>
    </location>
</feature>
<evidence type="ECO:0000256" key="6">
    <source>
        <dbReference type="ARBA" id="ARBA00022723"/>
    </source>
</evidence>
<keyword evidence="4 12" id="KW-0548">Nucleotidyltransferase</keyword>
<keyword evidence="7 12" id="KW-0863">Zinc-finger</keyword>
<evidence type="ECO:0000256" key="13">
    <source>
        <dbReference type="PIRNR" id="PIRNR002811"/>
    </source>
</evidence>
<dbReference type="GO" id="GO:0008270">
    <property type="term" value="F:zinc ion binding"/>
    <property type="evidence" value="ECO:0007669"/>
    <property type="project" value="UniProtKB-UniRule"/>
</dbReference>
<dbReference type="GO" id="GO:0000428">
    <property type="term" value="C:DNA-directed RNA polymerase complex"/>
    <property type="evidence" value="ECO:0007669"/>
    <property type="project" value="UniProtKB-KW"/>
</dbReference>
<dbReference type="HAMAP" id="MF_00974">
    <property type="entry name" value="DNA_primase_DnaG"/>
    <property type="match status" value="1"/>
</dbReference>
<evidence type="ECO:0000256" key="3">
    <source>
        <dbReference type="ARBA" id="ARBA00022679"/>
    </source>
</evidence>
<evidence type="ECO:0000256" key="5">
    <source>
        <dbReference type="ARBA" id="ARBA00022705"/>
    </source>
</evidence>
<comment type="similarity">
    <text evidence="12 13">Belongs to the DnaG primase family.</text>
</comment>
<keyword evidence="5 12" id="KW-0235">DNA replication</keyword>
<dbReference type="InterPro" id="IPR019475">
    <property type="entry name" value="DNA_primase_DnaB-bd"/>
</dbReference>
<dbReference type="SMART" id="SM00400">
    <property type="entry name" value="ZnF_CHCC"/>
    <property type="match status" value="1"/>
</dbReference>
<keyword evidence="2 12" id="KW-0639">Primosome</keyword>
<keyword evidence="9" id="KW-0460">Magnesium</keyword>
<keyword evidence="6 12" id="KW-0479">Metal-binding</keyword>
<evidence type="ECO:0000256" key="9">
    <source>
        <dbReference type="ARBA" id="ARBA00022842"/>
    </source>
</evidence>
<dbReference type="InterPro" id="IPR050219">
    <property type="entry name" value="DnaG_primase"/>
</dbReference>